<proteinExistence type="predicted"/>
<keyword evidence="3" id="KW-1185">Reference proteome</keyword>
<feature type="transmembrane region" description="Helical" evidence="1">
    <location>
        <begin position="65"/>
        <end position="92"/>
    </location>
</feature>
<keyword evidence="1" id="KW-0812">Transmembrane</keyword>
<accession>A0A1L9MWC4</accession>
<reference evidence="3" key="1">
    <citation type="journal article" date="2017" name="Genome Biol.">
        <title>Comparative genomics reveals high biological diversity and specific adaptations in the industrially and medically important fungal genus Aspergillus.</title>
        <authorList>
            <person name="de Vries R.P."/>
            <person name="Riley R."/>
            <person name="Wiebenga A."/>
            <person name="Aguilar-Osorio G."/>
            <person name="Amillis S."/>
            <person name="Uchima C.A."/>
            <person name="Anderluh G."/>
            <person name="Asadollahi M."/>
            <person name="Askin M."/>
            <person name="Barry K."/>
            <person name="Battaglia E."/>
            <person name="Bayram O."/>
            <person name="Benocci T."/>
            <person name="Braus-Stromeyer S.A."/>
            <person name="Caldana C."/>
            <person name="Canovas D."/>
            <person name="Cerqueira G.C."/>
            <person name="Chen F."/>
            <person name="Chen W."/>
            <person name="Choi C."/>
            <person name="Clum A."/>
            <person name="Dos Santos R.A."/>
            <person name="Damasio A.R."/>
            <person name="Diallinas G."/>
            <person name="Emri T."/>
            <person name="Fekete E."/>
            <person name="Flipphi M."/>
            <person name="Freyberg S."/>
            <person name="Gallo A."/>
            <person name="Gournas C."/>
            <person name="Habgood R."/>
            <person name="Hainaut M."/>
            <person name="Harispe M.L."/>
            <person name="Henrissat B."/>
            <person name="Hilden K.S."/>
            <person name="Hope R."/>
            <person name="Hossain A."/>
            <person name="Karabika E."/>
            <person name="Karaffa L."/>
            <person name="Karanyi Z."/>
            <person name="Krasevec N."/>
            <person name="Kuo A."/>
            <person name="Kusch H."/>
            <person name="LaButti K."/>
            <person name="Lagendijk E.L."/>
            <person name="Lapidus A."/>
            <person name="Levasseur A."/>
            <person name="Lindquist E."/>
            <person name="Lipzen A."/>
            <person name="Logrieco A.F."/>
            <person name="MacCabe A."/>
            <person name="Maekelae M.R."/>
            <person name="Malavazi I."/>
            <person name="Melin P."/>
            <person name="Meyer V."/>
            <person name="Mielnichuk N."/>
            <person name="Miskei M."/>
            <person name="Molnar A.P."/>
            <person name="Mule G."/>
            <person name="Ngan C.Y."/>
            <person name="Orejas M."/>
            <person name="Orosz E."/>
            <person name="Ouedraogo J.P."/>
            <person name="Overkamp K.M."/>
            <person name="Park H.-S."/>
            <person name="Perrone G."/>
            <person name="Piumi F."/>
            <person name="Punt P.J."/>
            <person name="Ram A.F."/>
            <person name="Ramon A."/>
            <person name="Rauscher S."/>
            <person name="Record E."/>
            <person name="Riano-Pachon D.M."/>
            <person name="Robert V."/>
            <person name="Roehrig J."/>
            <person name="Ruller R."/>
            <person name="Salamov A."/>
            <person name="Salih N.S."/>
            <person name="Samson R.A."/>
            <person name="Sandor E."/>
            <person name="Sanguinetti M."/>
            <person name="Schuetze T."/>
            <person name="Sepcic K."/>
            <person name="Shelest E."/>
            <person name="Sherlock G."/>
            <person name="Sophianopoulou V."/>
            <person name="Squina F.M."/>
            <person name="Sun H."/>
            <person name="Susca A."/>
            <person name="Todd R.B."/>
            <person name="Tsang A."/>
            <person name="Unkles S.E."/>
            <person name="van de Wiele N."/>
            <person name="van Rossen-Uffink D."/>
            <person name="Oliveira J.V."/>
            <person name="Vesth T.C."/>
            <person name="Visser J."/>
            <person name="Yu J.-H."/>
            <person name="Zhou M."/>
            <person name="Andersen M.R."/>
            <person name="Archer D.B."/>
            <person name="Baker S.E."/>
            <person name="Benoit I."/>
            <person name="Brakhage A.A."/>
            <person name="Braus G.H."/>
            <person name="Fischer R."/>
            <person name="Frisvad J.C."/>
            <person name="Goldman G.H."/>
            <person name="Houbraken J."/>
            <person name="Oakley B."/>
            <person name="Pocsi I."/>
            <person name="Scazzocchio C."/>
            <person name="Seiboth B."/>
            <person name="vanKuyk P.A."/>
            <person name="Wortman J."/>
            <person name="Dyer P.S."/>
            <person name="Grigoriev I.V."/>
        </authorList>
    </citation>
    <scope>NUCLEOTIDE SEQUENCE [LARGE SCALE GENOMIC DNA]</scope>
    <source>
        <strain evidence="3">CBS 134.48</strain>
    </source>
</reference>
<keyword evidence="1" id="KW-1133">Transmembrane helix</keyword>
<dbReference type="Proteomes" id="UP000184304">
    <property type="component" value="Unassembled WGS sequence"/>
</dbReference>
<evidence type="ECO:0000313" key="3">
    <source>
        <dbReference type="Proteomes" id="UP000184304"/>
    </source>
</evidence>
<sequence length="136" mass="15518">MWLPGGREHLLPGPGHHYRLLSILPEPHRRLYAACSILPETGLYELSTWLPFNSVNSINPLIRRVYALAIWGFSFLFFFFSFFLFFFFFCLVQVRSRDIVIIGAPLISMITLPMSLFSQIQVRPAYLSGSSATGSI</sequence>
<name>A0A1L9MWC4_ASPTC</name>
<feature type="transmembrane region" description="Helical" evidence="1">
    <location>
        <begin position="99"/>
        <end position="120"/>
    </location>
</feature>
<evidence type="ECO:0000313" key="2">
    <source>
        <dbReference type="EMBL" id="OJI81316.1"/>
    </source>
</evidence>
<dbReference type="VEuPathDB" id="FungiDB:ASPTUDRAFT_817746"/>
<dbReference type="AlphaFoldDB" id="A0A1L9MWC4"/>
<protein>
    <submittedName>
        <fullName evidence="2">Uncharacterized protein</fullName>
    </submittedName>
</protein>
<evidence type="ECO:0000256" key="1">
    <source>
        <dbReference type="SAM" id="Phobius"/>
    </source>
</evidence>
<keyword evidence="1" id="KW-0472">Membrane</keyword>
<dbReference type="EMBL" id="KV878206">
    <property type="protein sequence ID" value="OJI81316.1"/>
    <property type="molecule type" value="Genomic_DNA"/>
</dbReference>
<gene>
    <name evidence="2" type="ORF">ASPTUDRAFT_817746</name>
</gene>
<organism evidence="2 3">
    <name type="scientific">Aspergillus tubingensis (strain CBS 134.48)</name>
    <dbReference type="NCBI Taxonomy" id="767770"/>
    <lineage>
        <taxon>Eukaryota</taxon>
        <taxon>Fungi</taxon>
        <taxon>Dikarya</taxon>
        <taxon>Ascomycota</taxon>
        <taxon>Pezizomycotina</taxon>
        <taxon>Eurotiomycetes</taxon>
        <taxon>Eurotiomycetidae</taxon>
        <taxon>Eurotiales</taxon>
        <taxon>Aspergillaceae</taxon>
        <taxon>Aspergillus</taxon>
        <taxon>Aspergillus subgen. Circumdati</taxon>
    </lineage>
</organism>